<dbReference type="GO" id="GO:0003677">
    <property type="term" value="F:DNA binding"/>
    <property type="evidence" value="ECO:0007669"/>
    <property type="project" value="UniProtKB-KW"/>
</dbReference>
<dbReference type="EMBL" id="JBAMMX010000025">
    <property type="protein sequence ID" value="KAK6914711.1"/>
    <property type="molecule type" value="Genomic_DNA"/>
</dbReference>
<evidence type="ECO:0000256" key="2">
    <source>
        <dbReference type="ARBA" id="ARBA00023015"/>
    </source>
</evidence>
<dbReference type="PROSITE" id="PS51152">
    <property type="entry name" value="NFYA_HAP2_2"/>
    <property type="match status" value="1"/>
</dbReference>
<evidence type="ECO:0000256" key="4">
    <source>
        <dbReference type="ARBA" id="ARBA00023159"/>
    </source>
</evidence>
<protein>
    <recommendedName>
        <fullName evidence="8">Nuclear transcription factor Y subunit</fullName>
    </recommendedName>
</protein>
<dbReference type="PRINTS" id="PR00616">
    <property type="entry name" value="CCAATSUBUNTB"/>
</dbReference>
<dbReference type="PROSITE" id="PS00686">
    <property type="entry name" value="NFYA_HAP2_1"/>
    <property type="match status" value="1"/>
</dbReference>
<evidence type="ECO:0000256" key="8">
    <source>
        <dbReference type="RuleBase" id="RU367155"/>
    </source>
</evidence>
<evidence type="ECO:0000313" key="10">
    <source>
        <dbReference type="Proteomes" id="UP001370490"/>
    </source>
</evidence>
<keyword evidence="4" id="KW-0010">Activator</keyword>
<comment type="subunit">
    <text evidence="7">Heterotrimeric transcription factor composed of three components, NF-YA, NF-YB and NF-YC. NF-YB and NF-YC must interact and dimerize for NF-YA association and DNA binding.</text>
</comment>
<evidence type="ECO:0000256" key="6">
    <source>
        <dbReference type="ARBA" id="ARBA00023242"/>
    </source>
</evidence>
<dbReference type="Gene3D" id="6.10.250.2430">
    <property type="match status" value="1"/>
</dbReference>
<sequence>MQDLTKKSSNTISGHSTSPCISICPSWRNSVEGHTPQSSLSNGLSLKMGAFSQDCENAKQICFQIQDQDSSSTQSTGQSYPEVVSMGGSHLHGCSSIITKPRKATILVTSMGNQECQFPPQISFGQSLTPFPVPYHQPHFGGLFAAAYGTQALFHLPQVMGMAQTRVPLPLDLPHGDPVYVNAKQYRGILRRRQHRAKLETQNKLTKGRKPYRHESRHLHAIKRARGTGGRFLNMKNLEKSEPSLTTDGQDISGSAQMGLAGSISESEVGIPDHYKQGIPTTSCSDITNASDGDNVHRHLDNGLSTCPSRLTGMLHIGRGLCAWK</sequence>
<dbReference type="GO" id="GO:0003700">
    <property type="term" value="F:DNA-binding transcription factor activity"/>
    <property type="evidence" value="ECO:0007669"/>
    <property type="project" value="UniProtKB-UniRule"/>
</dbReference>
<evidence type="ECO:0000256" key="7">
    <source>
        <dbReference type="ARBA" id="ARBA00025911"/>
    </source>
</evidence>
<evidence type="ECO:0000256" key="5">
    <source>
        <dbReference type="ARBA" id="ARBA00023163"/>
    </source>
</evidence>
<comment type="caution">
    <text evidence="9">The sequence shown here is derived from an EMBL/GenBank/DDBJ whole genome shotgun (WGS) entry which is preliminary data.</text>
</comment>
<comment type="function">
    <text evidence="8">Component of the sequence-specific heterotrimeric transcription factor (NF-Y) which specifically recognizes a 5'-CCAAT-3' box motif found in the promoters of its target genes.</text>
</comment>
<dbReference type="AlphaFoldDB" id="A0AAN8UNW7"/>
<evidence type="ECO:0000256" key="3">
    <source>
        <dbReference type="ARBA" id="ARBA00023125"/>
    </source>
</evidence>
<evidence type="ECO:0000313" key="9">
    <source>
        <dbReference type="EMBL" id="KAK6914711.1"/>
    </source>
</evidence>
<dbReference type="InterPro" id="IPR018362">
    <property type="entry name" value="CCAAT-binding_factor_CS"/>
</dbReference>
<comment type="similarity">
    <text evidence="8">Belongs to the NFYA/HAP2 subunit family.</text>
</comment>
<dbReference type="PANTHER" id="PTHR12632">
    <property type="entry name" value="TRANSCRIPTION FACTOR NF-Y ALPHA-RELATED"/>
    <property type="match status" value="1"/>
</dbReference>
<proteinExistence type="inferred from homology"/>
<keyword evidence="10" id="KW-1185">Reference proteome</keyword>
<evidence type="ECO:0000256" key="1">
    <source>
        <dbReference type="ARBA" id="ARBA00004123"/>
    </source>
</evidence>
<dbReference type="InterPro" id="IPR001289">
    <property type="entry name" value="NFYA"/>
</dbReference>
<accession>A0AAN8UNW7</accession>
<keyword evidence="6 8" id="KW-0539">Nucleus</keyword>
<dbReference type="Pfam" id="PF02045">
    <property type="entry name" value="CBFB_NFYA"/>
    <property type="match status" value="1"/>
</dbReference>
<comment type="subcellular location">
    <subcellularLocation>
        <location evidence="1 8">Nucleus</location>
    </subcellularLocation>
</comment>
<dbReference type="Proteomes" id="UP001370490">
    <property type="component" value="Unassembled WGS sequence"/>
</dbReference>
<reference evidence="9 10" key="1">
    <citation type="submission" date="2023-12" db="EMBL/GenBank/DDBJ databases">
        <title>A high-quality genome assembly for Dillenia turbinata (Dilleniales).</title>
        <authorList>
            <person name="Chanderbali A."/>
        </authorList>
    </citation>
    <scope>NUCLEOTIDE SEQUENCE [LARGE SCALE GENOMIC DNA]</scope>
    <source>
        <strain evidence="9">LSX21</strain>
        <tissue evidence="9">Leaf</tissue>
    </source>
</reference>
<organism evidence="9 10">
    <name type="scientific">Dillenia turbinata</name>
    <dbReference type="NCBI Taxonomy" id="194707"/>
    <lineage>
        <taxon>Eukaryota</taxon>
        <taxon>Viridiplantae</taxon>
        <taxon>Streptophyta</taxon>
        <taxon>Embryophyta</taxon>
        <taxon>Tracheophyta</taxon>
        <taxon>Spermatophyta</taxon>
        <taxon>Magnoliopsida</taxon>
        <taxon>eudicotyledons</taxon>
        <taxon>Gunneridae</taxon>
        <taxon>Pentapetalae</taxon>
        <taxon>Dilleniales</taxon>
        <taxon>Dilleniaceae</taxon>
        <taxon>Dillenia</taxon>
    </lineage>
</organism>
<keyword evidence="2 8" id="KW-0805">Transcription regulation</keyword>
<keyword evidence="3 8" id="KW-0238">DNA-binding</keyword>
<gene>
    <name evidence="9" type="ORF">RJ641_019828</name>
</gene>
<dbReference type="GO" id="GO:0016602">
    <property type="term" value="C:CCAAT-binding factor complex"/>
    <property type="evidence" value="ECO:0007669"/>
    <property type="project" value="InterPro"/>
</dbReference>
<name>A0AAN8UNW7_9MAGN</name>
<keyword evidence="5 8" id="KW-0804">Transcription</keyword>
<dbReference type="SMART" id="SM00521">
    <property type="entry name" value="CBF"/>
    <property type="match status" value="1"/>
</dbReference>